<dbReference type="InterPro" id="IPR050583">
    <property type="entry name" value="Mycobacterial_A85_antigen"/>
</dbReference>
<dbReference type="GO" id="GO:0016747">
    <property type="term" value="F:acyltransferase activity, transferring groups other than amino-acyl groups"/>
    <property type="evidence" value="ECO:0007669"/>
    <property type="project" value="TreeGrafter"/>
</dbReference>
<evidence type="ECO:0000256" key="1">
    <source>
        <dbReference type="SAM" id="SignalP"/>
    </source>
</evidence>
<dbReference type="InterPro" id="IPR029058">
    <property type="entry name" value="AB_hydrolase_fold"/>
</dbReference>
<dbReference type="PANTHER" id="PTHR48098:SF1">
    <property type="entry name" value="DIACYLGLYCEROL ACYLTRANSFERASE_MYCOLYLTRANSFERASE AG85A"/>
    <property type="match status" value="1"/>
</dbReference>
<dbReference type="AlphaFoldDB" id="A0A2W5IAE2"/>
<evidence type="ECO:0000313" key="3">
    <source>
        <dbReference type="Proteomes" id="UP000248606"/>
    </source>
</evidence>
<dbReference type="Gene3D" id="3.40.50.1820">
    <property type="entry name" value="alpha/beta hydrolase"/>
    <property type="match status" value="1"/>
</dbReference>
<keyword evidence="1" id="KW-0732">Signal</keyword>
<dbReference type="SUPFAM" id="SSF53474">
    <property type="entry name" value="alpha/beta-Hydrolases"/>
    <property type="match status" value="1"/>
</dbReference>
<dbReference type="InterPro" id="IPR000801">
    <property type="entry name" value="Esterase-like"/>
</dbReference>
<sequence length="331" mass="36170">MRRPFARALMAVITAFSVGCGLHAAPAGAAPAEEASPVAHLVGKRWIGKQLLEVKVYSPSMKRVITNQVMTPRGMKRAPVFYLLSGMYGGDGDQWAHPASGARGFFKDKDVYVVNPMGAASTYYTDWYRKDRVLGYKPMWETYLSKELPPVINHTLNTTGRNAIGGYSMSAGTALALLANHGDVFKAGASYSGCPVSSNLPMKMVTMNSMILNTPGVNPLNAYAGLISPAWIHNDPALHMSQLRGKPIFISASTGKPKMPPDDHDMRKQPDYSLLEQNIYLCTALFRGMADAAGVKYEFFNQPYGAHSFGQFGQAMRKSWPMIARALHTAI</sequence>
<dbReference type="Pfam" id="PF00756">
    <property type="entry name" value="Esterase"/>
    <property type="match status" value="1"/>
</dbReference>
<gene>
    <name evidence="2" type="ORF">DI579_04085</name>
</gene>
<comment type="caution">
    <text evidence="2">The sequence shown here is derived from an EMBL/GenBank/DDBJ whole genome shotgun (WGS) entry which is preliminary data.</text>
</comment>
<evidence type="ECO:0000313" key="2">
    <source>
        <dbReference type="EMBL" id="PZP89081.1"/>
    </source>
</evidence>
<name>A0A2W5IAE2_9ACTN</name>
<reference evidence="2 3" key="1">
    <citation type="submission" date="2017-08" db="EMBL/GenBank/DDBJ databases">
        <title>Infants hospitalized years apart are colonized by the same room-sourced microbial strains.</title>
        <authorList>
            <person name="Brooks B."/>
            <person name="Olm M.R."/>
            <person name="Firek B.A."/>
            <person name="Baker R."/>
            <person name="Thomas B.C."/>
            <person name="Morowitz M.J."/>
            <person name="Banfield J.F."/>
        </authorList>
    </citation>
    <scope>NUCLEOTIDE SEQUENCE [LARGE SCALE GENOMIC DNA]</scope>
    <source>
        <strain evidence="2">S2_006_000_R1_57</strain>
    </source>
</reference>
<organism evidence="2 3">
    <name type="scientific">Lawsonella clevelandensis</name>
    <dbReference type="NCBI Taxonomy" id="1528099"/>
    <lineage>
        <taxon>Bacteria</taxon>
        <taxon>Bacillati</taxon>
        <taxon>Actinomycetota</taxon>
        <taxon>Actinomycetes</taxon>
        <taxon>Mycobacteriales</taxon>
        <taxon>Lawsonellaceae</taxon>
        <taxon>Lawsonella</taxon>
    </lineage>
</organism>
<dbReference type="PROSITE" id="PS51257">
    <property type="entry name" value="PROKAR_LIPOPROTEIN"/>
    <property type="match status" value="1"/>
</dbReference>
<dbReference type="Proteomes" id="UP000248606">
    <property type="component" value="Unassembled WGS sequence"/>
</dbReference>
<dbReference type="PANTHER" id="PTHR48098">
    <property type="entry name" value="ENTEROCHELIN ESTERASE-RELATED"/>
    <property type="match status" value="1"/>
</dbReference>
<feature type="chain" id="PRO_5038815114" evidence="1">
    <location>
        <begin position="30"/>
        <end position="331"/>
    </location>
</feature>
<accession>A0A2W5IAE2</accession>
<dbReference type="EMBL" id="QFOZ01000004">
    <property type="protein sequence ID" value="PZP89081.1"/>
    <property type="molecule type" value="Genomic_DNA"/>
</dbReference>
<proteinExistence type="predicted"/>
<dbReference type="RefSeq" id="WP_290598519.1">
    <property type="nucleotide sequence ID" value="NZ_CAKZIO010000004.1"/>
</dbReference>
<feature type="signal peptide" evidence="1">
    <location>
        <begin position="1"/>
        <end position="29"/>
    </location>
</feature>
<protein>
    <submittedName>
        <fullName evidence="2">Esterase</fullName>
    </submittedName>
</protein>